<dbReference type="Pfam" id="PF00652">
    <property type="entry name" value="Ricin_B_lectin"/>
    <property type="match status" value="1"/>
</dbReference>
<dbReference type="ExpressionAtlas" id="A0A6I8VGQ6">
    <property type="expression patterns" value="baseline"/>
</dbReference>
<evidence type="ECO:0000313" key="23">
    <source>
        <dbReference type="Proteomes" id="UP000001819"/>
    </source>
</evidence>
<gene>
    <name evidence="24 25" type="primary">Pgant9</name>
</gene>
<dbReference type="PANTHER" id="PTHR11675">
    <property type="entry name" value="N-ACETYLGALACTOSAMINYLTRANSFERASE"/>
    <property type="match status" value="1"/>
</dbReference>
<dbReference type="InterPro" id="IPR029044">
    <property type="entry name" value="Nucleotide-diphossugar_trans"/>
</dbReference>
<dbReference type="EC" id="2.4.1.-" evidence="20"/>
<evidence type="ECO:0000256" key="8">
    <source>
        <dbReference type="ARBA" id="ARBA00022692"/>
    </source>
</evidence>
<dbReference type="InterPro" id="IPR000772">
    <property type="entry name" value="Ricin_B_lectin"/>
</dbReference>
<dbReference type="FunFam" id="2.80.10.50:FF:000047">
    <property type="entry name" value="Polypeptide N-acetylgalactosaminyltransferase"/>
    <property type="match status" value="1"/>
</dbReference>
<evidence type="ECO:0000256" key="20">
    <source>
        <dbReference type="RuleBase" id="RU361242"/>
    </source>
</evidence>
<dbReference type="RefSeq" id="XP_002139017.2">
    <property type="nucleotide sequence ID" value="XM_002138981.3"/>
</dbReference>
<dbReference type="RefSeq" id="XP_015040801.2">
    <property type="nucleotide sequence ID" value="XM_015185315.2"/>
</dbReference>
<keyword evidence="9" id="KW-0479">Metal-binding</keyword>
<evidence type="ECO:0000256" key="10">
    <source>
        <dbReference type="ARBA" id="ARBA00022734"/>
    </source>
</evidence>
<evidence type="ECO:0000256" key="18">
    <source>
        <dbReference type="ARBA" id="ARBA00050905"/>
    </source>
</evidence>
<name>A0A6I8VGQ6_DROPS</name>
<evidence type="ECO:0000256" key="11">
    <source>
        <dbReference type="ARBA" id="ARBA00022968"/>
    </source>
</evidence>
<feature type="compositionally biased region" description="Basic and acidic residues" evidence="21">
    <location>
        <begin position="135"/>
        <end position="144"/>
    </location>
</feature>
<dbReference type="SUPFAM" id="SSF53448">
    <property type="entry name" value="Nucleotide-diphospho-sugar transferases"/>
    <property type="match status" value="1"/>
</dbReference>
<dbReference type="GO" id="GO:0030246">
    <property type="term" value="F:carbohydrate binding"/>
    <property type="evidence" value="ECO:0007669"/>
    <property type="project" value="UniProtKB-KW"/>
</dbReference>
<dbReference type="SMART" id="SM00458">
    <property type="entry name" value="RICIN"/>
    <property type="match status" value="1"/>
</dbReference>
<dbReference type="UniPathway" id="UPA00378"/>
<reference evidence="23" key="1">
    <citation type="submission" date="2024-06" db="UniProtKB">
        <authorList>
            <consortium name="RefSeq"/>
        </authorList>
    </citation>
    <scope>NUCLEOTIDE SEQUENCE [LARGE SCALE GENOMIC DNA]</scope>
    <source>
        <strain evidence="24">MV-25-SWS-2005</strain>
        <strain evidence="23">MV2-25</strain>
        <tissue evidence="24">Whole body</tissue>
    </source>
</reference>
<evidence type="ECO:0000256" key="2">
    <source>
        <dbReference type="ARBA" id="ARBA00004323"/>
    </source>
</evidence>
<dbReference type="InterPro" id="IPR045885">
    <property type="entry name" value="GalNAc-T"/>
</dbReference>
<evidence type="ECO:0000256" key="13">
    <source>
        <dbReference type="ARBA" id="ARBA00023034"/>
    </source>
</evidence>
<protein>
    <recommendedName>
        <fullName evidence="5 20">Polypeptide N-acetylgalactosaminyltransferase</fullName>
        <ecNumber evidence="20">2.4.1.-</ecNumber>
    </recommendedName>
    <alternativeName>
        <fullName evidence="20">Protein-UDP acetylgalactosaminyltransferase</fullName>
    </alternativeName>
</protein>
<dbReference type="AlphaFoldDB" id="A0A6I8VGQ6"/>
<feature type="transmembrane region" description="Helical" evidence="20">
    <location>
        <begin position="12"/>
        <end position="31"/>
    </location>
</feature>
<evidence type="ECO:0000256" key="4">
    <source>
        <dbReference type="ARBA" id="ARBA00005680"/>
    </source>
</evidence>
<evidence type="ECO:0000256" key="21">
    <source>
        <dbReference type="SAM" id="MobiDB-lite"/>
    </source>
</evidence>
<evidence type="ECO:0000259" key="22">
    <source>
        <dbReference type="SMART" id="SM00458"/>
    </source>
</evidence>
<feature type="compositionally biased region" description="Basic and acidic residues" evidence="21">
    <location>
        <begin position="110"/>
        <end position="121"/>
    </location>
</feature>
<keyword evidence="8 20" id="KW-0812">Transmembrane</keyword>
<evidence type="ECO:0000256" key="7">
    <source>
        <dbReference type="ARBA" id="ARBA00022679"/>
    </source>
</evidence>
<comment type="cofactor">
    <cofactor evidence="1 20">
        <name>Mn(2+)</name>
        <dbReference type="ChEBI" id="CHEBI:29035"/>
    </cofactor>
</comment>
<organism evidence="23 25">
    <name type="scientific">Drosophila pseudoobscura pseudoobscura</name>
    <name type="common">Fruit fly</name>
    <dbReference type="NCBI Taxonomy" id="46245"/>
    <lineage>
        <taxon>Eukaryota</taxon>
        <taxon>Metazoa</taxon>
        <taxon>Ecdysozoa</taxon>
        <taxon>Arthropoda</taxon>
        <taxon>Hexapoda</taxon>
        <taxon>Insecta</taxon>
        <taxon>Pterygota</taxon>
        <taxon>Neoptera</taxon>
        <taxon>Endopterygota</taxon>
        <taxon>Diptera</taxon>
        <taxon>Brachycera</taxon>
        <taxon>Muscomorpha</taxon>
        <taxon>Ephydroidea</taxon>
        <taxon>Drosophilidae</taxon>
        <taxon>Drosophila</taxon>
        <taxon>Sophophora</taxon>
    </lineage>
</organism>
<evidence type="ECO:0000256" key="15">
    <source>
        <dbReference type="ARBA" id="ARBA00023157"/>
    </source>
</evidence>
<keyword evidence="12 20" id="KW-1133">Transmembrane helix</keyword>
<dbReference type="GO" id="GO:0046872">
    <property type="term" value="F:metal ion binding"/>
    <property type="evidence" value="ECO:0007669"/>
    <property type="project" value="UniProtKB-KW"/>
</dbReference>
<evidence type="ECO:0000256" key="3">
    <source>
        <dbReference type="ARBA" id="ARBA00004922"/>
    </source>
</evidence>
<evidence type="ECO:0000256" key="6">
    <source>
        <dbReference type="ARBA" id="ARBA00022676"/>
    </source>
</evidence>
<dbReference type="KEGG" id="dpo:6899100"/>
<dbReference type="PANTHER" id="PTHR11675:SF131">
    <property type="entry name" value="POLYPEPTIDE N-ACETYLGALACTOSAMINYLTRANSFERASE 9-RELATED"/>
    <property type="match status" value="1"/>
</dbReference>
<evidence type="ECO:0000256" key="16">
    <source>
        <dbReference type="ARBA" id="ARBA00023180"/>
    </source>
</evidence>
<keyword evidence="17 20" id="KW-0464">Manganese</keyword>
<keyword evidence="7 20" id="KW-0808">Transferase</keyword>
<dbReference type="SUPFAM" id="SSF50370">
    <property type="entry name" value="Ricin B-like lectins"/>
    <property type="match status" value="1"/>
</dbReference>
<dbReference type="CDD" id="cd23462">
    <property type="entry name" value="beta-trefoil_Ricin_Pgant9-like"/>
    <property type="match status" value="1"/>
</dbReference>
<evidence type="ECO:0000256" key="12">
    <source>
        <dbReference type="ARBA" id="ARBA00022989"/>
    </source>
</evidence>
<dbReference type="FunFam" id="3.90.550.10:FF:000021">
    <property type="entry name" value="Polypeptide N-acetylgalactosaminyltransferase"/>
    <property type="match status" value="1"/>
</dbReference>
<dbReference type="GO" id="GO:0006493">
    <property type="term" value="P:protein O-linked glycosylation"/>
    <property type="evidence" value="ECO:0007669"/>
    <property type="project" value="TreeGrafter"/>
</dbReference>
<dbReference type="Proteomes" id="UP000001819">
    <property type="component" value="Chromosome 3"/>
</dbReference>
<keyword evidence="14 20" id="KW-0472">Membrane</keyword>
<proteinExistence type="inferred from homology"/>
<comment type="pathway">
    <text evidence="3 20">Protein modification; protein glycosylation.</text>
</comment>
<dbReference type="Gene3D" id="3.90.550.10">
    <property type="entry name" value="Spore Coat Polysaccharide Biosynthesis Protein SpsA, Chain A"/>
    <property type="match status" value="1"/>
</dbReference>
<feature type="region of interest" description="Disordered" evidence="21">
    <location>
        <begin position="103"/>
        <end position="161"/>
    </location>
</feature>
<evidence type="ECO:0000256" key="1">
    <source>
        <dbReference type="ARBA" id="ARBA00001936"/>
    </source>
</evidence>
<keyword evidence="23" id="KW-1185">Reference proteome</keyword>
<evidence type="ECO:0000313" key="25">
    <source>
        <dbReference type="RefSeq" id="XP_015040801.2"/>
    </source>
</evidence>
<keyword evidence="16" id="KW-0325">Glycoprotein</keyword>
<dbReference type="Gene3D" id="2.80.10.50">
    <property type="match status" value="1"/>
</dbReference>
<evidence type="ECO:0000256" key="19">
    <source>
        <dbReference type="ARBA" id="ARBA00052209"/>
    </source>
</evidence>
<sequence>MAFIWRRRSTTIVKLVAFLLAIWFCIAFLVYTDDTRRRAAQEAGGASGSAVGGAPLGDPVALPLRNGDGDPADPLNDDIGLNGNVIIGAGGGLRNELEEADIPPTAAKPKINESGRQSADKKPRKKAAPIPLKPKLQDDTKKVIDPPGNFDENLGEMGKPVTLPKEMTDEMKKAVETGWTNNAFNQYVSDLISVHRTLPDPRDAWCKDSAHYLSNLPATDVIICFHNEAWTVLLRTVHSVLDRSPEHLIGRIILVDDYSDMPHLKTQLEDYFAAYPKVQIIRGKKREGLIRARLLGAQHAKSPVLTYLDSHCECTEGWLEPLLDRIARNSTTVVCPVIDVISDDTLEYHYRDSSGVNVGGFDWNLQFSWHAVPEREKKRHNSTAEPVYSPTMAGGLFSIDREYFNRLGTYDSGFDIWGGENLELSFKTWMCGGTLEIVPCSHVGHIFRKRSPYKWRSGVNVLRKNSVRLAEVWMDEYSQYYYHRIGNDKGDWGDVSDRKKLREDLQCKSFKWYLDNIYPELFIPGDAVAHGEIRNLGYGGRTCLDSPTGKKHQKKAVGLYPCHRQGGNQYWMLSKVGEIRRDDYCLDYAGKEVILYSCHGGKGNQFWTYRENTKQLHHGTSGKCLSISEKKDQLLMEECSQSLTRQEWLLESYDSSKL</sequence>
<evidence type="ECO:0000256" key="17">
    <source>
        <dbReference type="ARBA" id="ARBA00023211"/>
    </source>
</evidence>
<keyword evidence="13 20" id="KW-0333">Golgi apparatus</keyword>
<keyword evidence="15 20" id="KW-1015">Disulfide bond</keyword>
<dbReference type="InterPro" id="IPR001173">
    <property type="entry name" value="Glyco_trans_2-like"/>
</dbReference>
<comment type="subcellular location">
    <subcellularLocation>
        <location evidence="2 20">Golgi apparatus membrane</location>
        <topology evidence="2 20">Single-pass type II membrane protein</topology>
    </subcellularLocation>
</comment>
<evidence type="ECO:0000256" key="14">
    <source>
        <dbReference type="ARBA" id="ARBA00023136"/>
    </source>
</evidence>
<comment type="catalytic activity">
    <reaction evidence="19">
        <text>L-seryl-[protein] + UDP-N-acetyl-alpha-D-galactosamine = a 3-O-[N-acetyl-alpha-D-galactosaminyl]-L-seryl-[protein] + UDP + H(+)</text>
        <dbReference type="Rhea" id="RHEA:23956"/>
        <dbReference type="Rhea" id="RHEA-COMP:9863"/>
        <dbReference type="Rhea" id="RHEA-COMP:12788"/>
        <dbReference type="ChEBI" id="CHEBI:15378"/>
        <dbReference type="ChEBI" id="CHEBI:29999"/>
        <dbReference type="ChEBI" id="CHEBI:53604"/>
        <dbReference type="ChEBI" id="CHEBI:58223"/>
        <dbReference type="ChEBI" id="CHEBI:67138"/>
        <dbReference type="EC" id="2.4.1.41"/>
    </reaction>
</comment>
<evidence type="ECO:0000256" key="9">
    <source>
        <dbReference type="ARBA" id="ARBA00022723"/>
    </source>
</evidence>
<dbReference type="InterPro" id="IPR035992">
    <property type="entry name" value="Ricin_B-like_lectins"/>
</dbReference>
<evidence type="ECO:0000256" key="5">
    <source>
        <dbReference type="ARBA" id="ARBA00012644"/>
    </source>
</evidence>
<keyword evidence="10 20" id="KW-0430">Lectin</keyword>
<dbReference type="PROSITE" id="PS50231">
    <property type="entry name" value="RICIN_B_LECTIN"/>
    <property type="match status" value="1"/>
</dbReference>
<reference evidence="25" key="2">
    <citation type="submission" date="2025-04" db="UniProtKB">
        <authorList>
            <consortium name="RefSeq"/>
        </authorList>
    </citation>
    <scope>IDENTIFICATION</scope>
    <source>
        <strain evidence="25">MV-25-SWS-2005</strain>
        <strain evidence="23">MV2-25</strain>
        <tissue evidence="25">Whole body</tissue>
    </source>
</reference>
<dbReference type="CDD" id="cd02510">
    <property type="entry name" value="pp-GalNAc-T"/>
    <property type="match status" value="1"/>
</dbReference>
<dbReference type="Pfam" id="PF00535">
    <property type="entry name" value="Glycos_transf_2"/>
    <property type="match status" value="1"/>
</dbReference>
<evidence type="ECO:0000313" key="24">
    <source>
        <dbReference type="RefSeq" id="XP_002139017.2"/>
    </source>
</evidence>
<keyword evidence="11" id="KW-0735">Signal-anchor</keyword>
<feature type="domain" description="Ricin B lectin" evidence="22">
    <location>
        <begin position="530"/>
        <end position="651"/>
    </location>
</feature>
<accession>A0A6I8VGQ6</accession>
<comment type="similarity">
    <text evidence="4 20">Belongs to the glycosyltransferase 2 family. GalNAc-T subfamily.</text>
</comment>
<keyword evidence="6 20" id="KW-0328">Glycosyltransferase</keyword>
<dbReference type="GO" id="GO:0004653">
    <property type="term" value="F:polypeptide N-acetylgalactosaminyltransferase activity"/>
    <property type="evidence" value="ECO:0007669"/>
    <property type="project" value="UniProtKB-EC"/>
</dbReference>
<comment type="catalytic activity">
    <reaction evidence="18">
        <text>L-threonyl-[protein] + UDP-N-acetyl-alpha-D-galactosamine = a 3-O-[N-acetyl-alpha-D-galactosaminyl]-L-threonyl-[protein] + UDP + H(+)</text>
        <dbReference type="Rhea" id="RHEA:52424"/>
        <dbReference type="Rhea" id="RHEA-COMP:11060"/>
        <dbReference type="Rhea" id="RHEA-COMP:11689"/>
        <dbReference type="ChEBI" id="CHEBI:15378"/>
        <dbReference type="ChEBI" id="CHEBI:30013"/>
        <dbReference type="ChEBI" id="CHEBI:58223"/>
        <dbReference type="ChEBI" id="CHEBI:67138"/>
        <dbReference type="ChEBI" id="CHEBI:87075"/>
        <dbReference type="EC" id="2.4.1.41"/>
    </reaction>
</comment>
<dbReference type="GO" id="GO:0000139">
    <property type="term" value="C:Golgi membrane"/>
    <property type="evidence" value="ECO:0007669"/>
    <property type="project" value="UniProtKB-SubCell"/>
</dbReference>